<dbReference type="Pfam" id="PF13585">
    <property type="entry name" value="CHU_C"/>
    <property type="match status" value="1"/>
</dbReference>
<dbReference type="SUPFAM" id="SSF49299">
    <property type="entry name" value="PKD domain"/>
    <property type="match status" value="2"/>
</dbReference>
<dbReference type="InterPro" id="IPR022409">
    <property type="entry name" value="PKD/Chitinase_dom"/>
</dbReference>
<dbReference type="STRING" id="634771.SAMN04488128_102244"/>
<dbReference type="SMART" id="SM00089">
    <property type="entry name" value="PKD"/>
    <property type="match status" value="2"/>
</dbReference>
<dbReference type="Proteomes" id="UP000190367">
    <property type="component" value="Unassembled WGS sequence"/>
</dbReference>
<dbReference type="InterPro" id="IPR035986">
    <property type="entry name" value="PKD_dom_sf"/>
</dbReference>
<feature type="domain" description="PKD" evidence="1">
    <location>
        <begin position="329"/>
        <end position="372"/>
    </location>
</feature>
<organism evidence="2 3">
    <name type="scientific">Chitinophaga eiseniae</name>
    <dbReference type="NCBI Taxonomy" id="634771"/>
    <lineage>
        <taxon>Bacteria</taxon>
        <taxon>Pseudomonadati</taxon>
        <taxon>Bacteroidota</taxon>
        <taxon>Chitinophagia</taxon>
        <taxon>Chitinophagales</taxon>
        <taxon>Chitinophagaceae</taxon>
        <taxon>Chitinophaga</taxon>
    </lineage>
</organism>
<reference evidence="3" key="1">
    <citation type="submission" date="2017-02" db="EMBL/GenBank/DDBJ databases">
        <authorList>
            <person name="Varghese N."/>
            <person name="Submissions S."/>
        </authorList>
    </citation>
    <scope>NUCLEOTIDE SEQUENCE [LARGE SCALE GENOMIC DNA]</scope>
    <source>
        <strain evidence="3">DSM 22224</strain>
    </source>
</reference>
<accession>A0A1T4Q9W1</accession>
<dbReference type="InterPro" id="IPR026341">
    <property type="entry name" value="T9SS_type_B"/>
</dbReference>
<sequence>MKSTLLLVLGCCLMYLHTAAYHIIGGEIYYKTVGMSGDNSRYRYLITLKLYRDADFTCGDRQGCIDRFENPVVANVYTAGGERVMSSVYLYISKVAPLTDTLKNPCLSPQVQHLEVAFYTATIELAPIPGGYYVASQRCCRGEKLTNIYDSEHEGSTYYTVIPGTESRPNNNSAYFDKDSAIVICNKLPFKINYAAYDEDGDSLTYQLCSALTDGTVNNETNSTTPPPYNSTVRYIPPYSGANPMGGSPAISIDNRGMITCTPDRAGKFVITVCVNEYDRVTKRLLGTHSKDILLTVFDCTTKIVAGFPSVLSNCAESPALQVAFPNYSEAGYTSTYHWTFGDGTDTVTDTKTIFFHQYPDTGVYKVKLVVNPTLTCRDSTTGEVRNYPGLRAGFTTAGFCKENPISFTDTSSYRYGRITSRTWEFGIADSVLVTGDERSIQHRFDKGNIYTVSLTLHTDKQCEKTVTQNVRIYEVIPFAGNDTILAKGQTLVMQGSGGDIYSWQPSDGLSDPTEAHPLLNYNKDIAYVLRVSNQQGCTGYDTISVKYYTGPEMYIPNAFTPNGDGINDRFRFIPVGIVHYKFFRIFNRWGQEVYSSTDFRSGWDGTYKGMPASVDTYLWILQGTDFNGREILKKGTVTLIR</sequence>
<keyword evidence="3" id="KW-1185">Reference proteome</keyword>
<evidence type="ECO:0000259" key="1">
    <source>
        <dbReference type="PROSITE" id="PS50093"/>
    </source>
</evidence>
<dbReference type="PROSITE" id="PS50093">
    <property type="entry name" value="PKD"/>
    <property type="match status" value="1"/>
</dbReference>
<evidence type="ECO:0000313" key="2">
    <source>
        <dbReference type="EMBL" id="SKA00426.1"/>
    </source>
</evidence>
<gene>
    <name evidence="2" type="ORF">SAMN04488128_102244</name>
</gene>
<dbReference type="CDD" id="cd00146">
    <property type="entry name" value="PKD"/>
    <property type="match status" value="2"/>
</dbReference>
<name>A0A1T4Q9W1_9BACT</name>
<dbReference type="Gene3D" id="2.60.40.10">
    <property type="entry name" value="Immunoglobulins"/>
    <property type="match status" value="2"/>
</dbReference>
<dbReference type="EMBL" id="FUWZ01000002">
    <property type="protein sequence ID" value="SKA00426.1"/>
    <property type="molecule type" value="Genomic_DNA"/>
</dbReference>
<dbReference type="Pfam" id="PF18911">
    <property type="entry name" value="PKD_4"/>
    <property type="match status" value="1"/>
</dbReference>
<protein>
    <submittedName>
        <fullName evidence="2">Gliding motility-associated C-terminal domain-containing protein</fullName>
    </submittedName>
</protein>
<evidence type="ECO:0000313" key="3">
    <source>
        <dbReference type="Proteomes" id="UP000190367"/>
    </source>
</evidence>
<dbReference type="InterPro" id="IPR013783">
    <property type="entry name" value="Ig-like_fold"/>
</dbReference>
<proteinExistence type="predicted"/>
<dbReference type="InterPro" id="IPR000601">
    <property type="entry name" value="PKD_dom"/>
</dbReference>
<dbReference type="NCBIfam" id="TIGR04131">
    <property type="entry name" value="Bac_Flav_CTERM"/>
    <property type="match status" value="1"/>
</dbReference>
<dbReference type="AlphaFoldDB" id="A0A1T4Q9W1"/>